<dbReference type="EMBL" id="BOQL01000037">
    <property type="protein sequence ID" value="GIM71657.1"/>
    <property type="molecule type" value="Genomic_DNA"/>
</dbReference>
<organism evidence="1 2">
    <name type="scientific">Actinoplanes auranticolor</name>
    <dbReference type="NCBI Taxonomy" id="47988"/>
    <lineage>
        <taxon>Bacteria</taxon>
        <taxon>Bacillati</taxon>
        <taxon>Actinomycetota</taxon>
        <taxon>Actinomycetes</taxon>
        <taxon>Micromonosporales</taxon>
        <taxon>Micromonosporaceae</taxon>
        <taxon>Actinoplanes</taxon>
    </lineage>
</organism>
<protein>
    <submittedName>
        <fullName evidence="1">Uncharacterized protein</fullName>
    </submittedName>
</protein>
<accession>A0A919SHH6</accession>
<evidence type="ECO:0000313" key="1">
    <source>
        <dbReference type="EMBL" id="GIM71657.1"/>
    </source>
</evidence>
<proteinExistence type="predicted"/>
<comment type="caution">
    <text evidence="1">The sequence shown here is derived from an EMBL/GenBank/DDBJ whole genome shotgun (WGS) entry which is preliminary data.</text>
</comment>
<gene>
    <name evidence="1" type="ORF">Aau02nite_47110</name>
</gene>
<name>A0A919SHH6_9ACTN</name>
<sequence length="148" mass="16152">MWDRAEENVNYRVEYNGEDLELATLDAALDNAKQAIAADIGPVSGWTVEHDESINDWFVQGVINGEAVGATAVVTGPEPMMTAQTYPRHAPAGNDDVARRRVFTGSTPADALGMAANWLAGRPEVVAVDDLGWRPGRDGYELRVYYRS</sequence>
<keyword evidence="2" id="KW-1185">Reference proteome</keyword>
<reference evidence="1" key="1">
    <citation type="submission" date="2021-03" db="EMBL/GenBank/DDBJ databases">
        <title>Whole genome shotgun sequence of Actinoplanes auranticolor NBRC 12245.</title>
        <authorList>
            <person name="Komaki H."/>
            <person name="Tamura T."/>
        </authorList>
    </citation>
    <scope>NUCLEOTIDE SEQUENCE</scope>
    <source>
        <strain evidence="1">NBRC 12245</strain>
    </source>
</reference>
<dbReference type="AlphaFoldDB" id="A0A919SHH6"/>
<dbReference type="Proteomes" id="UP000681340">
    <property type="component" value="Unassembled WGS sequence"/>
</dbReference>
<evidence type="ECO:0000313" key="2">
    <source>
        <dbReference type="Proteomes" id="UP000681340"/>
    </source>
</evidence>